<protein>
    <submittedName>
        <fullName evidence="5">S-layer family protein</fullName>
    </submittedName>
</protein>
<feature type="domain" description="SLH" evidence="4">
    <location>
        <begin position="153"/>
        <end position="215"/>
    </location>
</feature>
<dbReference type="Gene3D" id="2.60.40.10">
    <property type="entry name" value="Immunoglobulins"/>
    <property type="match status" value="2"/>
</dbReference>
<evidence type="ECO:0000313" key="6">
    <source>
        <dbReference type="Proteomes" id="UP000255326"/>
    </source>
</evidence>
<dbReference type="InterPro" id="IPR013783">
    <property type="entry name" value="Ig-like_fold"/>
</dbReference>
<feature type="chain" id="PRO_5038580342" evidence="3">
    <location>
        <begin position="23"/>
        <end position="858"/>
    </location>
</feature>
<keyword evidence="6" id="KW-1185">Reference proteome</keyword>
<evidence type="ECO:0000256" key="3">
    <source>
        <dbReference type="SAM" id="SignalP"/>
    </source>
</evidence>
<dbReference type="OrthoDB" id="9788327at2"/>
<feature type="signal peptide" evidence="3">
    <location>
        <begin position="1"/>
        <end position="22"/>
    </location>
</feature>
<dbReference type="InterPro" id="IPR001119">
    <property type="entry name" value="SLH_dom"/>
</dbReference>
<name>A0A370GIC4_9BACI</name>
<feature type="compositionally biased region" description="Pro residues" evidence="2">
    <location>
        <begin position="215"/>
        <end position="227"/>
    </location>
</feature>
<organism evidence="5 6">
    <name type="scientific">Falsibacillus pallidus</name>
    <dbReference type="NCBI Taxonomy" id="493781"/>
    <lineage>
        <taxon>Bacteria</taxon>
        <taxon>Bacillati</taxon>
        <taxon>Bacillota</taxon>
        <taxon>Bacilli</taxon>
        <taxon>Bacillales</taxon>
        <taxon>Bacillaceae</taxon>
        <taxon>Falsibacillus</taxon>
    </lineage>
</organism>
<feature type="domain" description="SLH" evidence="4">
    <location>
        <begin position="89"/>
        <end position="152"/>
    </location>
</feature>
<dbReference type="Pfam" id="PF17963">
    <property type="entry name" value="Big_9"/>
    <property type="match status" value="1"/>
</dbReference>
<evidence type="ECO:0000313" key="5">
    <source>
        <dbReference type="EMBL" id="RDI41673.1"/>
    </source>
</evidence>
<dbReference type="Pfam" id="PF00395">
    <property type="entry name" value="SLH"/>
    <property type="match status" value="3"/>
</dbReference>
<keyword evidence="1 3" id="KW-0732">Signal</keyword>
<dbReference type="InterPro" id="IPR051465">
    <property type="entry name" value="Cell_Envelope_Struct_Comp"/>
</dbReference>
<feature type="region of interest" description="Disordered" evidence="2">
    <location>
        <begin position="211"/>
        <end position="232"/>
    </location>
</feature>
<dbReference type="PANTHER" id="PTHR43308">
    <property type="entry name" value="OUTER MEMBRANE PROTEIN ALPHA-RELATED"/>
    <property type="match status" value="1"/>
</dbReference>
<dbReference type="InterPro" id="IPR003343">
    <property type="entry name" value="Big_2"/>
</dbReference>
<evidence type="ECO:0000256" key="1">
    <source>
        <dbReference type="ARBA" id="ARBA00022729"/>
    </source>
</evidence>
<dbReference type="RefSeq" id="WP_114746002.1">
    <property type="nucleotide sequence ID" value="NZ_QQAY01000007.1"/>
</dbReference>
<proteinExistence type="predicted"/>
<evidence type="ECO:0000256" key="2">
    <source>
        <dbReference type="SAM" id="MobiDB-lite"/>
    </source>
</evidence>
<dbReference type="EMBL" id="QQAY01000007">
    <property type="protein sequence ID" value="RDI41673.1"/>
    <property type="molecule type" value="Genomic_DNA"/>
</dbReference>
<gene>
    <name evidence="5" type="ORF">DFR59_107128</name>
</gene>
<dbReference type="SMART" id="SM00635">
    <property type="entry name" value="BID_2"/>
    <property type="match status" value="2"/>
</dbReference>
<reference evidence="5 6" key="1">
    <citation type="submission" date="2018-07" db="EMBL/GenBank/DDBJ databases">
        <title>Genomic Encyclopedia of Type Strains, Phase IV (KMG-IV): sequencing the most valuable type-strain genomes for metagenomic binning, comparative biology and taxonomic classification.</title>
        <authorList>
            <person name="Goeker M."/>
        </authorList>
    </citation>
    <scope>NUCLEOTIDE SEQUENCE [LARGE SCALE GENOMIC DNA]</scope>
    <source>
        <strain evidence="5 6">DSM 25281</strain>
    </source>
</reference>
<dbReference type="PROSITE" id="PS51272">
    <property type="entry name" value="SLH"/>
    <property type="match status" value="3"/>
</dbReference>
<dbReference type="AlphaFoldDB" id="A0A370GIC4"/>
<sequence>MKKQTIAGLVVGAALLASPVLPSQGYASSSSFTDIENSYAKDAIISLQQAGIINGFGNGKFNPTGNLTREEFAKVLVLANGLDTSNPPKQGTFSDVTTSSWAYSYVEAAVKAGYINGYTDGTFKGGTNLSREQMAVMFVRSLDVDVTGYGSKLTFTDNGSISNSYKDAIAFSVEAGLISGQKDGKFDPKGNATREQVAKVASSFIKVKEDIKKPAPAPEPDPIPTPTPVRNHAPASSLIEAKSITVNHQHVNILDAFSVFTDRDGDALTFSATSSNIDVATVALEGNDLYVSGLAAGISTITLTANDHRGGTATASFVLTVSLTPQELAIKKIEDVTTDANGITLTDINTAINGESALVENMEIYRKAFIDAADTDLNSAEKINTIINSINKMFTLISSGVTATTVDHLSYHVYIDGNHLDSEEVKNTWATAIFTYHSEGTSASIYEDMKGAPALDPELGYFHSKSSSGLTDFTGAGLDASNDIVILFLDEDKNVIGYAPLSENAVRPPSTNSKIELKNDQEVISSFSELGDDAYEISISKNTSVNNLLASFTAEDNSHQIYEVFDELFDSYQDDNNIISKGSVLSVTAESGEVSYYFINLVPEINPAWNAPSFTKDVDAPLSLSGLFTDEDNDDLTYSIEALDKDIADISAGEGTSLPTIHPISGGTAHFTVKASDGRGGTKEATISVTIEAPVIPTFFVTSIDFKNGTGVAGQFDDNDELVITFSKEVNPATINASLTKGGEIAPGSSFYLKADQISDTLWFVDQQQPSSYHIGTFNVVDVVIGGYGADGSIRKITLDPTGKILTFQFYNILHDPYADASDSTYIEFTPDPQIKDINGESIATSIKVREANGSKHY</sequence>
<dbReference type="Proteomes" id="UP000255326">
    <property type="component" value="Unassembled WGS sequence"/>
</dbReference>
<accession>A0A370GIC4</accession>
<comment type="caution">
    <text evidence="5">The sequence shown here is derived from an EMBL/GenBank/DDBJ whole genome shotgun (WGS) entry which is preliminary data.</text>
</comment>
<evidence type="ECO:0000259" key="4">
    <source>
        <dbReference type="PROSITE" id="PS51272"/>
    </source>
</evidence>
<feature type="domain" description="SLH" evidence="4">
    <location>
        <begin position="27"/>
        <end position="88"/>
    </location>
</feature>